<evidence type="ECO:0008006" key="3">
    <source>
        <dbReference type="Google" id="ProtNLM"/>
    </source>
</evidence>
<dbReference type="AlphaFoldDB" id="A0A382WHM0"/>
<keyword evidence="1" id="KW-0472">Membrane</keyword>
<name>A0A382WHM0_9ZZZZ</name>
<feature type="transmembrane region" description="Helical" evidence="1">
    <location>
        <begin position="43"/>
        <end position="61"/>
    </location>
</feature>
<keyword evidence="1" id="KW-1133">Transmembrane helix</keyword>
<accession>A0A382WHM0</accession>
<evidence type="ECO:0000313" key="2">
    <source>
        <dbReference type="EMBL" id="SVD58293.1"/>
    </source>
</evidence>
<feature type="transmembrane region" description="Helical" evidence="1">
    <location>
        <begin position="73"/>
        <end position="94"/>
    </location>
</feature>
<reference evidence="2" key="1">
    <citation type="submission" date="2018-05" db="EMBL/GenBank/DDBJ databases">
        <authorList>
            <person name="Lanie J.A."/>
            <person name="Ng W.-L."/>
            <person name="Kazmierczak K.M."/>
            <person name="Andrzejewski T.M."/>
            <person name="Davidsen T.M."/>
            <person name="Wayne K.J."/>
            <person name="Tettelin H."/>
            <person name="Glass J.I."/>
            <person name="Rusch D."/>
            <person name="Podicherti R."/>
            <person name="Tsui H.-C.T."/>
            <person name="Winkler M.E."/>
        </authorList>
    </citation>
    <scope>NUCLEOTIDE SEQUENCE</scope>
</reference>
<keyword evidence="1" id="KW-0812">Transmembrane</keyword>
<feature type="non-terminal residue" evidence="2">
    <location>
        <position position="96"/>
    </location>
</feature>
<protein>
    <recommendedName>
        <fullName evidence="3">EamA domain-containing protein</fullName>
    </recommendedName>
</protein>
<organism evidence="2">
    <name type="scientific">marine metagenome</name>
    <dbReference type="NCBI Taxonomy" id="408172"/>
    <lineage>
        <taxon>unclassified sequences</taxon>
        <taxon>metagenomes</taxon>
        <taxon>ecological metagenomes</taxon>
    </lineage>
</organism>
<evidence type="ECO:0000256" key="1">
    <source>
        <dbReference type="SAM" id="Phobius"/>
    </source>
</evidence>
<gene>
    <name evidence="2" type="ORF">METZ01_LOCUS411147</name>
</gene>
<proteinExistence type="predicted"/>
<sequence>MQLFPHIYQGIYQHNEKSAIHCLAFNLEIEMNTIIQMPSPLRALMWMLGTSFFAILIGVSGRELSAEMSLFQVMFFRNLICLLATIAAFLFIGWKS</sequence>
<dbReference type="EMBL" id="UINC01159930">
    <property type="protein sequence ID" value="SVD58293.1"/>
    <property type="molecule type" value="Genomic_DNA"/>
</dbReference>